<dbReference type="PIRSF" id="PIRSF039090">
    <property type="entry name" value="Flis"/>
    <property type="match status" value="1"/>
</dbReference>
<proteinExistence type="inferred from homology"/>
<dbReference type="CDD" id="cd16098">
    <property type="entry name" value="FliS"/>
    <property type="match status" value="1"/>
</dbReference>
<evidence type="ECO:0000256" key="4">
    <source>
        <dbReference type="ARBA" id="ARBA00022795"/>
    </source>
</evidence>
<dbReference type="SUPFAM" id="SSF101116">
    <property type="entry name" value="Flagellar export chaperone FliS"/>
    <property type="match status" value="1"/>
</dbReference>
<dbReference type="PANTHER" id="PTHR34773:SF1">
    <property type="entry name" value="FLAGELLAR SECRETION CHAPERONE FLIS"/>
    <property type="match status" value="1"/>
</dbReference>
<evidence type="ECO:0000313" key="7">
    <source>
        <dbReference type="EMBL" id="MFC3913448.1"/>
    </source>
</evidence>
<dbReference type="Gene3D" id="1.20.120.340">
    <property type="entry name" value="Flagellar protein FliS"/>
    <property type="match status" value="1"/>
</dbReference>
<dbReference type="EMBL" id="JBHSAF010000007">
    <property type="protein sequence ID" value="MFC3913448.1"/>
    <property type="molecule type" value="Genomic_DNA"/>
</dbReference>
<protein>
    <recommendedName>
        <fullName evidence="6">Flagellar secretion chaperone FliS</fullName>
    </recommendedName>
</protein>
<dbReference type="RefSeq" id="WP_377151788.1">
    <property type="nucleotide sequence ID" value="NZ_JBHSAF010000007.1"/>
</dbReference>
<comment type="similarity">
    <text evidence="2 6">Belongs to the FliS family.</text>
</comment>
<comment type="caution">
    <text evidence="7">The sequence shown here is derived from an EMBL/GenBank/DDBJ whole genome shotgun (WGS) entry which is preliminary data.</text>
</comment>
<organism evidence="7 8">
    <name type="scientific">Pseudaeromonas sharmana</name>
    <dbReference type="NCBI Taxonomy" id="328412"/>
    <lineage>
        <taxon>Bacteria</taxon>
        <taxon>Pseudomonadati</taxon>
        <taxon>Pseudomonadota</taxon>
        <taxon>Gammaproteobacteria</taxon>
        <taxon>Aeromonadales</taxon>
        <taxon>Aeromonadaceae</taxon>
        <taxon>Pseudaeromonas</taxon>
    </lineage>
</organism>
<keyword evidence="5" id="KW-0143">Chaperone</keyword>
<reference evidence="8" key="1">
    <citation type="journal article" date="2019" name="Int. J. Syst. Evol. Microbiol.">
        <title>The Global Catalogue of Microorganisms (GCM) 10K type strain sequencing project: providing services to taxonomists for standard genome sequencing and annotation.</title>
        <authorList>
            <consortium name="The Broad Institute Genomics Platform"/>
            <consortium name="The Broad Institute Genome Sequencing Center for Infectious Disease"/>
            <person name="Wu L."/>
            <person name="Ma J."/>
        </authorList>
    </citation>
    <scope>NUCLEOTIDE SEQUENCE [LARGE SCALE GENOMIC DNA]</scope>
    <source>
        <strain evidence="8">CCUG 54939</strain>
    </source>
</reference>
<dbReference type="Proteomes" id="UP001595692">
    <property type="component" value="Unassembled WGS sequence"/>
</dbReference>
<dbReference type="NCBIfam" id="TIGR00208">
    <property type="entry name" value="fliS"/>
    <property type="match status" value="1"/>
</dbReference>
<dbReference type="InterPro" id="IPR003713">
    <property type="entry name" value="FliS"/>
</dbReference>
<gene>
    <name evidence="7" type="primary">fliS</name>
    <name evidence="7" type="ORF">ACFOSS_08225</name>
</gene>
<keyword evidence="7" id="KW-0966">Cell projection</keyword>
<dbReference type="PANTHER" id="PTHR34773">
    <property type="entry name" value="FLAGELLAR SECRETION CHAPERONE FLIS"/>
    <property type="match status" value="1"/>
</dbReference>
<keyword evidence="7" id="KW-0282">Flagellum</keyword>
<evidence type="ECO:0000256" key="2">
    <source>
        <dbReference type="ARBA" id="ARBA00008787"/>
    </source>
</evidence>
<accession>A0ABV8CN09</accession>
<evidence type="ECO:0000256" key="5">
    <source>
        <dbReference type="ARBA" id="ARBA00023186"/>
    </source>
</evidence>
<evidence type="ECO:0000256" key="6">
    <source>
        <dbReference type="PIRNR" id="PIRNR039090"/>
    </source>
</evidence>
<comment type="subcellular location">
    <subcellularLocation>
        <location evidence="1 6">Cytoplasm</location>
        <location evidence="1 6">Cytosol</location>
    </subcellularLocation>
</comment>
<evidence type="ECO:0000256" key="1">
    <source>
        <dbReference type="ARBA" id="ARBA00004514"/>
    </source>
</evidence>
<dbReference type="InterPro" id="IPR036584">
    <property type="entry name" value="FliS_sf"/>
</dbReference>
<sequence length="131" mass="14617">MNSFEPGYGAYQQTATEVRAATANPYQLVLMLMDGLLDELARAEGHIMARQYERKGHSITKCLQILGGLDSALDMEQGGDLAANLRRLYDWCGQQLFAVSVSQDLEALQRVRETLNELRTGWQAMADHRAA</sequence>
<keyword evidence="8" id="KW-1185">Reference proteome</keyword>
<dbReference type="Pfam" id="PF02561">
    <property type="entry name" value="FliS"/>
    <property type="match status" value="1"/>
</dbReference>
<keyword evidence="7" id="KW-0969">Cilium</keyword>
<keyword evidence="3 6" id="KW-0963">Cytoplasm</keyword>
<evidence type="ECO:0000256" key="3">
    <source>
        <dbReference type="ARBA" id="ARBA00022490"/>
    </source>
</evidence>
<name>A0ABV8CN09_9GAMM</name>
<evidence type="ECO:0000313" key="8">
    <source>
        <dbReference type="Proteomes" id="UP001595692"/>
    </source>
</evidence>
<keyword evidence="4 6" id="KW-1005">Bacterial flagellum biogenesis</keyword>